<dbReference type="EMBL" id="KB467843">
    <property type="protein sequence ID" value="PCH35115.1"/>
    <property type="molecule type" value="Genomic_DNA"/>
</dbReference>
<evidence type="ECO:0000313" key="2">
    <source>
        <dbReference type="Proteomes" id="UP000218811"/>
    </source>
</evidence>
<organism evidence="1 2">
    <name type="scientific">Wolfiporia cocos (strain MD-104)</name>
    <name type="common">Brown rot fungus</name>
    <dbReference type="NCBI Taxonomy" id="742152"/>
    <lineage>
        <taxon>Eukaryota</taxon>
        <taxon>Fungi</taxon>
        <taxon>Dikarya</taxon>
        <taxon>Basidiomycota</taxon>
        <taxon>Agaricomycotina</taxon>
        <taxon>Agaricomycetes</taxon>
        <taxon>Polyporales</taxon>
        <taxon>Phaeolaceae</taxon>
        <taxon>Wolfiporia</taxon>
    </lineage>
</organism>
<gene>
    <name evidence="1" type="ORF">WOLCODRAFT_139747</name>
</gene>
<reference evidence="1 2" key="1">
    <citation type="journal article" date="2012" name="Science">
        <title>The Paleozoic origin of enzymatic lignin decomposition reconstructed from 31 fungal genomes.</title>
        <authorList>
            <person name="Floudas D."/>
            <person name="Binder M."/>
            <person name="Riley R."/>
            <person name="Barry K."/>
            <person name="Blanchette R.A."/>
            <person name="Henrissat B."/>
            <person name="Martinez A.T."/>
            <person name="Otillar R."/>
            <person name="Spatafora J.W."/>
            <person name="Yadav J.S."/>
            <person name="Aerts A."/>
            <person name="Benoit I."/>
            <person name="Boyd A."/>
            <person name="Carlson A."/>
            <person name="Copeland A."/>
            <person name="Coutinho P.M."/>
            <person name="de Vries R.P."/>
            <person name="Ferreira P."/>
            <person name="Findley K."/>
            <person name="Foster B."/>
            <person name="Gaskell J."/>
            <person name="Glotzer D."/>
            <person name="Gorecki P."/>
            <person name="Heitman J."/>
            <person name="Hesse C."/>
            <person name="Hori C."/>
            <person name="Igarashi K."/>
            <person name="Jurgens J.A."/>
            <person name="Kallen N."/>
            <person name="Kersten P."/>
            <person name="Kohler A."/>
            <person name="Kuees U."/>
            <person name="Kumar T.K.A."/>
            <person name="Kuo A."/>
            <person name="LaButti K."/>
            <person name="Larrondo L.F."/>
            <person name="Lindquist E."/>
            <person name="Ling A."/>
            <person name="Lombard V."/>
            <person name="Lucas S."/>
            <person name="Lundell T."/>
            <person name="Martin R."/>
            <person name="McLaughlin D.J."/>
            <person name="Morgenstern I."/>
            <person name="Morin E."/>
            <person name="Murat C."/>
            <person name="Nagy L.G."/>
            <person name="Nolan M."/>
            <person name="Ohm R.A."/>
            <person name="Patyshakuliyeva A."/>
            <person name="Rokas A."/>
            <person name="Ruiz-Duenas F.J."/>
            <person name="Sabat G."/>
            <person name="Salamov A."/>
            <person name="Samejima M."/>
            <person name="Schmutz J."/>
            <person name="Slot J.C."/>
            <person name="St John F."/>
            <person name="Stenlid J."/>
            <person name="Sun H."/>
            <person name="Sun S."/>
            <person name="Syed K."/>
            <person name="Tsang A."/>
            <person name="Wiebenga A."/>
            <person name="Young D."/>
            <person name="Pisabarro A."/>
            <person name="Eastwood D.C."/>
            <person name="Martin F."/>
            <person name="Cullen D."/>
            <person name="Grigoriev I.V."/>
            <person name="Hibbett D.S."/>
        </authorList>
    </citation>
    <scope>NUCLEOTIDE SEQUENCE [LARGE SCALE GENOMIC DNA]</scope>
    <source>
        <strain evidence="1 2">MD-104</strain>
    </source>
</reference>
<name>A0A2H3J086_WOLCO</name>
<evidence type="ECO:0000313" key="1">
    <source>
        <dbReference type="EMBL" id="PCH35115.1"/>
    </source>
</evidence>
<accession>A0A2H3J086</accession>
<dbReference type="AlphaFoldDB" id="A0A2H3J086"/>
<dbReference type="Proteomes" id="UP000218811">
    <property type="component" value="Unassembled WGS sequence"/>
</dbReference>
<proteinExistence type="predicted"/>
<sequence>MRACVHFWPAKDRGEPGAGNAYMGPLVAPQTRSCHRCVHAVEAERDSESPAHITRAARIGVERGRETPHRLEL</sequence>
<keyword evidence="2" id="KW-1185">Reference proteome</keyword>
<protein>
    <submittedName>
        <fullName evidence="1">Uncharacterized protein</fullName>
    </submittedName>
</protein>